<organism evidence="3 4">
    <name type="scientific">Folsomia candida</name>
    <name type="common">Springtail</name>
    <dbReference type="NCBI Taxonomy" id="158441"/>
    <lineage>
        <taxon>Eukaryota</taxon>
        <taxon>Metazoa</taxon>
        <taxon>Ecdysozoa</taxon>
        <taxon>Arthropoda</taxon>
        <taxon>Hexapoda</taxon>
        <taxon>Collembola</taxon>
        <taxon>Entomobryomorpha</taxon>
        <taxon>Isotomoidea</taxon>
        <taxon>Isotomidae</taxon>
        <taxon>Proisotominae</taxon>
        <taxon>Folsomia</taxon>
    </lineage>
</organism>
<evidence type="ECO:0000256" key="2">
    <source>
        <dbReference type="SAM" id="SignalP"/>
    </source>
</evidence>
<keyword evidence="2" id="KW-0732">Signal</keyword>
<dbReference type="EMBL" id="LNIX01000011">
    <property type="protein sequence ID" value="OXA48517.1"/>
    <property type="molecule type" value="Genomic_DNA"/>
</dbReference>
<comment type="caution">
    <text evidence="3">The sequence shown here is derived from an EMBL/GenBank/DDBJ whole genome shotgun (WGS) entry which is preliminary data.</text>
</comment>
<evidence type="ECO:0000313" key="3">
    <source>
        <dbReference type="EMBL" id="OXA48517.1"/>
    </source>
</evidence>
<name>A0A226DV03_FOLCA</name>
<gene>
    <name evidence="3" type="ORF">Fcan01_16674</name>
</gene>
<dbReference type="AlphaFoldDB" id="A0A226DV03"/>
<dbReference type="Proteomes" id="UP000198287">
    <property type="component" value="Unassembled WGS sequence"/>
</dbReference>
<sequence length="650" mass="75282">MFFKHFLVPFLITTVLSVFGKNDLPPGNFGHFGPCVIKFLRMSDSLRFIDLTEHLIHVNNPSNLIYTVNGRYNFSNHSIQDEKMALDFKFYEVCTITVFVKFGTEDNAFRNLYFSLTRDAHRGLAHSIFIIISEENYNLLLSVPEHRVPFRIFDVVLKINPPGSGSFLGVEMNWFFVCIFCRQRFVSISYTPQIKKITVATFQEHGWRNDVSIGAMLDGKLRPGGVCGKGQYYIAPRREACSIQETQYLTMTATLNVTFVQVPLSEYQTYKWGYYHTSMICSEFYYEINMLHSFRHEGYAIYCNFNIWSENSDLATWVSPFAWEVLLGFTLIMLTVIMIEILKSFFKRANCFVNFESVKNVGQVVFTIWAILVRQTLIISHISVCIFVSFLFTSFVMLVQYELYLTSNLVRPPRYVPLHTLREFFANDYTLVYSSKEIDNLVSLRSQLEEEFVQKSLGDFPHNKTMVIRSSWNNQTAYIGKHNSRNVILNWDKTKTLLFLLDIQNRLLKGQYECFMITDIVLKKALSAVADSLLRVEIGRGIMGLDQGGFPNLWDRERTHFCRLKAMKWTMIRVESPYISSNMLSPLFTILGRTMAVLGVLFLAESTFHEGIRGQLLRMMKDFGTFVKISICVNCRVRSKAPSTKGYVFR</sequence>
<protein>
    <submittedName>
        <fullName evidence="3">Uncharacterized protein</fullName>
    </submittedName>
</protein>
<feature type="chain" id="PRO_5012646532" evidence="2">
    <location>
        <begin position="18"/>
        <end position="650"/>
    </location>
</feature>
<evidence type="ECO:0000256" key="1">
    <source>
        <dbReference type="SAM" id="Phobius"/>
    </source>
</evidence>
<evidence type="ECO:0000313" key="4">
    <source>
        <dbReference type="Proteomes" id="UP000198287"/>
    </source>
</evidence>
<keyword evidence="1" id="KW-1133">Transmembrane helix</keyword>
<keyword evidence="1" id="KW-0472">Membrane</keyword>
<feature type="signal peptide" evidence="2">
    <location>
        <begin position="1"/>
        <end position="17"/>
    </location>
</feature>
<accession>A0A226DV03</accession>
<feature type="transmembrane region" description="Helical" evidence="1">
    <location>
        <begin position="378"/>
        <end position="399"/>
    </location>
</feature>
<reference evidence="3 4" key="1">
    <citation type="submission" date="2015-12" db="EMBL/GenBank/DDBJ databases">
        <title>The genome of Folsomia candida.</title>
        <authorList>
            <person name="Faddeeva A."/>
            <person name="Derks M.F."/>
            <person name="Anvar Y."/>
            <person name="Smit S."/>
            <person name="Van Straalen N."/>
            <person name="Roelofs D."/>
        </authorList>
    </citation>
    <scope>NUCLEOTIDE SEQUENCE [LARGE SCALE GENOMIC DNA]</scope>
    <source>
        <strain evidence="3 4">VU population</strain>
        <tissue evidence="3">Whole body</tissue>
    </source>
</reference>
<keyword evidence="1" id="KW-0812">Transmembrane</keyword>
<keyword evidence="4" id="KW-1185">Reference proteome</keyword>
<proteinExistence type="predicted"/>
<feature type="transmembrane region" description="Helical" evidence="1">
    <location>
        <begin position="321"/>
        <end position="339"/>
    </location>
</feature>